<dbReference type="PANTHER" id="PTHR46975">
    <property type="entry name" value="PROTEIN SWEETIE"/>
    <property type="match status" value="1"/>
</dbReference>
<dbReference type="InterPro" id="IPR016024">
    <property type="entry name" value="ARM-type_fold"/>
</dbReference>
<evidence type="ECO:0000256" key="1">
    <source>
        <dbReference type="ARBA" id="ARBA00008304"/>
    </source>
</evidence>
<sequence>MRGKNNNKRRCINLTKHEFNPREGGDEGKIAQIFNGMLLVAHWTPTHELPHIPTQHFSDPLLCFDLLSDLISSIHEEPKESVLLWQRKCEDALFSLLILGARRPVRHLASAAMGKIIYKGDNISIYSRVSSLQGFLSEGKKSEPLRIAGAAQCLGELYRLFGKKITSGLLGTATIVAKLMKFSEDFVRREALQMLRNALEGSGGNGSIPAYAEAFRIIMRLGVVDKSFIVRKAAARCLKAFANIGGPGLGAGELDNSASHCVKALEDPESSVRDAFAEALGALLALATNPQAQVQPKGKGQSNPKKLEGSLQKHLILPFTKASGPRSKNLRIGLTLSWVFFLQAMHFKYMHPDSELQDFLVQIMDMLRADSSVDAQSLLQSPDASPSMKIAALRTLSYALKTLGEVPLEFKEVLDDTAVAALSNSSPLVRAESALTLRTLAEIDPTCVGGLVNYGVTTLKALRENVSFEKGNNLMLELDSLSGQATVLAALASVSPKLPLGYPARLPRTMLDVARKMLTEASRNPVVATVEKEAGWLLLSSLLSSMPKEEMEDQVFDILSLWTDVFSRVQDQDNSTEDLSSKIRVWSAAVDALIAFIRCFVSQDAVNKGILLQPVLLYLSRALSYISSLSTKDSDVKASMDILISRTLIAYQSLYDPMTYKSDHPQLIQICTSPFREASKYEESSYLRILLDSRDAWLGPWVPGRDWFEDELRAFQGGKDGDLPCVWDTEIPSFPQPETISKMLVNQMLLCFGIMFATQDSSGMLSLLSTLEQCLKSGKKHALHATSVTNVCVGLLSGLKATLTLRSQPLEMEILNAVQGIFQGILAEGGICESQRRASSEGLGLLARLGNDMFTARLAMFAFSKTPTCYADSLSSMLSTRSLLGDLTGATDSHYAGSIALALGCIHRSAGGMALSSLVPSTVNSISSLAKSSKPSLQVWALHGLLLTIEAAGLSYVSQVQATLGLAMEILLSEENGWVVLQQGVCRLINAIVAVLGPELHPGSIFFSRCKSVIAEISSQQETATLLESVRFSQQLVLFAPQAVTVHSHVKVLLSTLSSRQPTLRHLAVSTLRHLIEKDPEPIIQELIEENLFHMLDEETDTEIGNLVKTTIMRLLYASCPSFPSRWLSICRNLVLATSSGITRTNKEVDDDPVSGPDGDTSYGEDDENMVSSSRGLPGANAARDKHLRYRTRVFAAECLSHVPDAVGQNPAHFDLTLARSQSTNLLASRDWLVLQVQELISLAYQISTIQFENMRPIGVGLLRTILDKFGKVPDPELPGHLLLEQNQAQLVSAVRTALDTSSGPVLLEAGLLLASKILTSGMISGDQLAVKRIFALISQPLEDFKDLYYPSFAEWVSCKIKIRLLTAHASLKCYTYAFLRRHQSIPEEYLGLLPLFSKNSSTLGIYWLSLLKDYSYVCLRTRPHVHVSESYWKPFLDGIQSSLVAKKLKQCLEESWPFILQAVSLDAVPANGDVSESSRTSENTTKSAFFSGYNMVELKQQDYQFLWSFSLLVLFQGQHATPDKTIIPLDNLKSSFGSDSPVADKHSIAMKFYEIILPVFGFLSAEKFFGAGFLTIDLCRELLQLLSYASFWHATNINVHWMTLVFSYYIFLEDILDSHAISVLSQIVKNCPKNFFESGEFAYQAAELCLSFMFKFLQSSCVNASSHTNWEYKISLSFTSAKNLLMRLEPKKQLQLALAFLLVGYKCVGEASNDVWLLNPVDYVQSVVLMLKNLVDGKPKLDDDALCYLRTITRTCLNMNINMTNDCIKNIHQLEDKMTNSSKLPQKKLAFSLEQIITFAKLAYEIELISDSQESKPIFYSMLCQCRNSFHQVLKDQHIQVQATALQTLTGVIRDSNAESNTFITFFIGELLNDIFWIIKQALKKPVKREAITVAGDCLKILMLLHTSSKVAESQTSLMSLLLEAIVMVLLASENDSSQEVKELKTASMRLVSQLAQSQTSAGYFKDALLSMPSTRRQKLQEIIRASVTQDQLSTPTKSQLPTLVIKMPSQTEETKRQLSPPLAATIVSDDAKDDNEEDEEEDDWDTFQSFPASTSEPKSTENVSSDKNALQENTTSLTKSSSTSTSTTTSEDEDEEGEKFSAFADGFKFQYNEERVSENNEYEDEDDYEDEDEDGGSGESDSIRNCEGVDLGEYSRENNISGDGDEEEEEEVTNENILDQLSKVLTDMAEESSKSSSTSDSDSDEKGSTHSNVASEKDEREQDDSQSGNEEKASTHSSADDDLSGQHSTSQIADEEKKSTHSTGSSEKHEHEQEDFLGQPSISPPVDEERKSTQSSADEDVPGQQSTSEFAKEVIESTHSNAALEKDEPEKDEDLLGQHSTSQTLNEEKRSSVDEDFSGQDSTQFVNDEKESTHSNATLEKDDPEQVEFSDQHSASQSVNEEKVSTHASADEEFSGQHSASQEKDRREQDDDFSGPHSTLNEEEPTHSNVAPEKDEGLEEEDFSGQRTTSQSVNEEQGGDDASVKDEPEHKANFSGQHTDS</sequence>
<dbReference type="SUPFAM" id="SSF48371">
    <property type="entry name" value="ARM repeat"/>
    <property type="match status" value="1"/>
</dbReference>
<gene>
    <name evidence="3" type="ORF">Tco_0728846</name>
</gene>
<reference evidence="3" key="1">
    <citation type="journal article" date="2022" name="Int. J. Mol. Sci.">
        <title>Draft Genome of Tanacetum Coccineum: Genomic Comparison of Closely Related Tanacetum-Family Plants.</title>
        <authorList>
            <person name="Yamashiro T."/>
            <person name="Shiraishi A."/>
            <person name="Nakayama K."/>
            <person name="Satake H."/>
        </authorList>
    </citation>
    <scope>NUCLEOTIDE SEQUENCE</scope>
</reference>
<organism evidence="3 4">
    <name type="scientific">Tanacetum coccineum</name>
    <dbReference type="NCBI Taxonomy" id="301880"/>
    <lineage>
        <taxon>Eukaryota</taxon>
        <taxon>Viridiplantae</taxon>
        <taxon>Streptophyta</taxon>
        <taxon>Embryophyta</taxon>
        <taxon>Tracheophyta</taxon>
        <taxon>Spermatophyta</taxon>
        <taxon>Magnoliopsida</taxon>
        <taxon>eudicotyledons</taxon>
        <taxon>Gunneridae</taxon>
        <taxon>Pentapetalae</taxon>
        <taxon>asterids</taxon>
        <taxon>campanulids</taxon>
        <taxon>Asterales</taxon>
        <taxon>Asteraceae</taxon>
        <taxon>Asteroideae</taxon>
        <taxon>Anthemideae</taxon>
        <taxon>Anthemidinae</taxon>
        <taxon>Tanacetum</taxon>
    </lineage>
</organism>
<evidence type="ECO:0000313" key="4">
    <source>
        <dbReference type="Proteomes" id="UP001151760"/>
    </source>
</evidence>
<dbReference type="PANTHER" id="PTHR46975:SF2">
    <property type="entry name" value="PROTEIN SWEETIE"/>
    <property type="match status" value="1"/>
</dbReference>
<dbReference type="Gene3D" id="1.25.10.10">
    <property type="entry name" value="Leucine-rich Repeat Variant"/>
    <property type="match status" value="1"/>
</dbReference>
<accession>A0ABQ4YN59</accession>
<protein>
    <submittedName>
        <fullName evidence="3">Protein SWEETIE isoform X1</fullName>
    </submittedName>
</protein>
<evidence type="ECO:0000313" key="3">
    <source>
        <dbReference type="EMBL" id="GJS78965.1"/>
    </source>
</evidence>
<comment type="caution">
    <text evidence="3">The sequence shown here is derived from an EMBL/GenBank/DDBJ whole genome shotgun (WGS) entry which is preliminary data.</text>
</comment>
<feature type="compositionally biased region" description="Low complexity" evidence="2">
    <location>
        <begin position="2076"/>
        <end position="2091"/>
    </location>
</feature>
<dbReference type="EMBL" id="BQNB010010563">
    <property type="protein sequence ID" value="GJS78965.1"/>
    <property type="molecule type" value="Genomic_DNA"/>
</dbReference>
<feature type="compositionally biased region" description="Acidic residues" evidence="2">
    <location>
        <begin position="2165"/>
        <end position="2175"/>
    </location>
</feature>
<proteinExistence type="inferred from homology"/>
<name>A0ABQ4YN59_9ASTR</name>
<feature type="region of interest" description="Disordered" evidence="2">
    <location>
        <begin position="2011"/>
        <end position="2503"/>
    </location>
</feature>
<keyword evidence="4" id="KW-1185">Reference proteome</keyword>
<feature type="compositionally biased region" description="Acidic residues" evidence="2">
    <location>
        <begin position="2122"/>
        <end position="2138"/>
    </location>
</feature>
<feature type="compositionally biased region" description="Acidic residues" evidence="2">
    <location>
        <begin position="2033"/>
        <end position="2047"/>
    </location>
</feature>
<dbReference type="InterPro" id="IPR046837">
    <property type="entry name" value="Laa1/Sip1/HEATR5-like_HEAT"/>
</dbReference>
<feature type="region of interest" description="Disordered" evidence="2">
    <location>
        <begin position="1145"/>
        <end position="1178"/>
    </location>
</feature>
<dbReference type="InterPro" id="IPR011989">
    <property type="entry name" value="ARM-like"/>
</dbReference>
<feature type="compositionally biased region" description="Polar residues" evidence="2">
    <location>
        <begin position="2048"/>
        <end position="2075"/>
    </location>
</feature>
<dbReference type="Proteomes" id="UP001151760">
    <property type="component" value="Unassembled WGS sequence"/>
</dbReference>
<feature type="compositionally biased region" description="Basic and acidic residues" evidence="2">
    <location>
        <begin position="2484"/>
        <end position="2494"/>
    </location>
</feature>
<dbReference type="Pfam" id="PF20210">
    <property type="entry name" value="Laa1_Sip1_HTR5"/>
    <property type="match status" value="1"/>
</dbReference>
<evidence type="ECO:0000256" key="2">
    <source>
        <dbReference type="SAM" id="MobiDB-lite"/>
    </source>
</evidence>
<comment type="similarity">
    <text evidence="1">Belongs to the HEATR5 family.</text>
</comment>
<dbReference type="InterPro" id="IPR044218">
    <property type="entry name" value="SWEETIE"/>
</dbReference>
<reference evidence="3" key="2">
    <citation type="submission" date="2022-01" db="EMBL/GenBank/DDBJ databases">
        <authorList>
            <person name="Yamashiro T."/>
            <person name="Shiraishi A."/>
            <person name="Satake H."/>
            <person name="Nakayama K."/>
        </authorList>
    </citation>
    <scope>NUCLEOTIDE SEQUENCE</scope>
</reference>
<feature type="compositionally biased region" description="Polar residues" evidence="2">
    <location>
        <begin position="2467"/>
        <end position="2477"/>
    </location>
</feature>